<dbReference type="EMBL" id="RHFN01000038">
    <property type="protein sequence ID" value="ROU09859.1"/>
    <property type="molecule type" value="Genomic_DNA"/>
</dbReference>
<sequence>MDEMTARERARLRKQRSRASQAKTSGLNRFEIIINDQELAALEHGRVNRNPGREPYSRNEYIALLLLNDARQLQQQEENTPACKKCGSKPPEHCGGAFKGEHNCWLTLKCLKLNLTSVTGHSGNNNEV</sequence>
<name>A0A3N2RR11_9ENTR</name>
<protein>
    <submittedName>
        <fullName evidence="2">Uncharacterized protein</fullName>
    </submittedName>
</protein>
<accession>A0A3N2RR11</accession>
<evidence type="ECO:0000313" key="3">
    <source>
        <dbReference type="Proteomes" id="UP000268051"/>
    </source>
</evidence>
<dbReference type="Proteomes" id="UP000268051">
    <property type="component" value="Unassembled WGS sequence"/>
</dbReference>
<dbReference type="AlphaFoldDB" id="A0A3N2RR11"/>
<gene>
    <name evidence="2" type="ORF">EB837_23675</name>
</gene>
<feature type="region of interest" description="Disordered" evidence="1">
    <location>
        <begin position="1"/>
        <end position="23"/>
    </location>
</feature>
<comment type="caution">
    <text evidence="2">The sequence shown here is derived from an EMBL/GenBank/DDBJ whole genome shotgun (WGS) entry which is preliminary data.</text>
</comment>
<evidence type="ECO:0000256" key="1">
    <source>
        <dbReference type="SAM" id="MobiDB-lite"/>
    </source>
</evidence>
<organism evidence="2 3">
    <name type="scientific">Kluyvera ascorbata</name>
    <dbReference type="NCBI Taxonomy" id="51288"/>
    <lineage>
        <taxon>Bacteria</taxon>
        <taxon>Pseudomonadati</taxon>
        <taxon>Pseudomonadota</taxon>
        <taxon>Gammaproteobacteria</taxon>
        <taxon>Enterobacterales</taxon>
        <taxon>Enterobacteriaceae</taxon>
        <taxon>Kluyvera</taxon>
    </lineage>
</organism>
<dbReference type="OrthoDB" id="6624794at2"/>
<proteinExistence type="predicted"/>
<evidence type="ECO:0000313" key="2">
    <source>
        <dbReference type="EMBL" id="ROU09859.1"/>
    </source>
</evidence>
<dbReference type="RefSeq" id="WP_123652702.1">
    <property type="nucleotide sequence ID" value="NZ_RHFN01000038.1"/>
</dbReference>
<reference evidence="2 3" key="1">
    <citation type="submission" date="2018-10" db="EMBL/GenBank/DDBJ databases">
        <title>Horizontal transference of carbapenem resistance between Klebsiella pneumoniae and Kluyvera ascorbata during abdominal infection: a case report.</title>
        <authorList>
            <person name="Raro O.H.F."/>
            <person name="Lima-Morales D."/>
            <person name="Barth A.L."/>
            <person name="Paim T.G.S."/>
            <person name="Mott M.P."/>
            <person name="Riche C.V.W."/>
            <person name="Teixeira U.F."/>
            <person name="Waechter F."/>
            <person name="Dias C.A.G."/>
        </authorList>
    </citation>
    <scope>NUCLEOTIDE SEQUENCE [LARGE SCALE GENOMIC DNA]</scope>
    <source>
        <strain evidence="2 3">OT2</strain>
    </source>
</reference>